<feature type="transmembrane region" description="Helical" evidence="7">
    <location>
        <begin position="12"/>
        <end position="35"/>
    </location>
</feature>
<reference evidence="8 9" key="1">
    <citation type="submission" date="2022-11" db="EMBL/GenBank/DDBJ databases">
        <title>Genome sequencing of Acetobacter type strain.</title>
        <authorList>
            <person name="Heo J."/>
            <person name="Lee D."/>
            <person name="Han B.-H."/>
            <person name="Hong S.-B."/>
            <person name="Kwon S.-W."/>
        </authorList>
    </citation>
    <scope>NUCLEOTIDE SEQUENCE [LARGE SCALE GENOMIC DNA]</scope>
    <source>
        <strain evidence="8 9">KACC 21253</strain>
    </source>
</reference>
<evidence type="ECO:0000256" key="2">
    <source>
        <dbReference type="ARBA" id="ARBA00009772"/>
    </source>
</evidence>
<feature type="transmembrane region" description="Helical" evidence="7">
    <location>
        <begin position="187"/>
        <end position="214"/>
    </location>
</feature>
<dbReference type="InterPro" id="IPR006304">
    <property type="entry name" value="T3SS_SpaR/YscT"/>
</dbReference>
<feature type="transmembrane region" description="Helical" evidence="7">
    <location>
        <begin position="132"/>
        <end position="155"/>
    </location>
</feature>
<evidence type="ECO:0000313" key="9">
    <source>
        <dbReference type="Proteomes" id="UP001301152"/>
    </source>
</evidence>
<evidence type="ECO:0000313" key="8">
    <source>
        <dbReference type="EMBL" id="MCX2563096.1"/>
    </source>
</evidence>
<dbReference type="RefSeq" id="WP_086554836.1">
    <property type="nucleotide sequence ID" value="NZ_JAPIUZ010000001.1"/>
</dbReference>
<keyword evidence="9" id="KW-1185">Reference proteome</keyword>
<evidence type="ECO:0000256" key="4">
    <source>
        <dbReference type="ARBA" id="ARBA00022692"/>
    </source>
</evidence>
<accession>A0ABT3QCV4</accession>
<keyword evidence="4 7" id="KW-0812">Transmembrane</keyword>
<sequence length="266" mass="28259">MSAPADLMQNIMPWLSALAISMSRPAGVAVVLPVFTRAQLGGPVRGAIAFALGLPVTPSVYEKLTDTSHSLIMLGLLSAKELMIGIIIGFILGLPVWGVQCAGEMLDTQRSATQGQSEDPASGNQDSITAGFLAMAVITLFVVSGGLNLVAGAILSSESLWPPTVLNLSPQPGATTVLLTLLDQLELITLTTGAPVMLAMLLCEFSIILLMRAIPKLHLYDLAPNLRNLAFTLMIFGYCSWLVVYMKHDLVALHHVTGTLNTLLQP</sequence>
<dbReference type="InterPro" id="IPR002010">
    <property type="entry name" value="T3SS_IM_R"/>
</dbReference>
<dbReference type="Pfam" id="PF01311">
    <property type="entry name" value="Bac_export_1"/>
    <property type="match status" value="1"/>
</dbReference>
<comment type="similarity">
    <text evidence="2 7">Belongs to the FliR/MopE/SpaR family.</text>
</comment>
<keyword evidence="3 7" id="KW-1003">Cell membrane</keyword>
<keyword evidence="5 7" id="KW-1133">Transmembrane helix</keyword>
<dbReference type="PANTHER" id="PTHR30065">
    <property type="entry name" value="FLAGELLAR BIOSYNTHETIC PROTEIN FLIR"/>
    <property type="match status" value="1"/>
</dbReference>
<evidence type="ECO:0000256" key="5">
    <source>
        <dbReference type="ARBA" id="ARBA00022989"/>
    </source>
</evidence>
<proteinExistence type="inferred from homology"/>
<dbReference type="Proteomes" id="UP001301152">
    <property type="component" value="Unassembled WGS sequence"/>
</dbReference>
<dbReference type="EMBL" id="JAPIUZ010000001">
    <property type="protein sequence ID" value="MCX2563096.1"/>
    <property type="molecule type" value="Genomic_DNA"/>
</dbReference>
<evidence type="ECO:0000256" key="1">
    <source>
        <dbReference type="ARBA" id="ARBA00004651"/>
    </source>
</evidence>
<dbReference type="PRINTS" id="PR00953">
    <property type="entry name" value="TYPE3IMRPROT"/>
</dbReference>
<feature type="transmembrane region" description="Helical" evidence="7">
    <location>
        <begin position="81"/>
        <end position="99"/>
    </location>
</feature>
<evidence type="ECO:0000256" key="3">
    <source>
        <dbReference type="ARBA" id="ARBA00022475"/>
    </source>
</evidence>
<protein>
    <submittedName>
        <fullName evidence="8">Type III secretion system export apparatus subunit SctT</fullName>
    </submittedName>
</protein>
<dbReference type="NCBIfam" id="TIGR01401">
    <property type="entry name" value="fliR_like_III"/>
    <property type="match status" value="1"/>
</dbReference>
<name>A0ABT3QCV4_9PROT</name>
<organism evidence="8 9">
    <name type="scientific">Acetobacter thailandicus</name>
    <dbReference type="NCBI Taxonomy" id="1502842"/>
    <lineage>
        <taxon>Bacteria</taxon>
        <taxon>Pseudomonadati</taxon>
        <taxon>Pseudomonadota</taxon>
        <taxon>Alphaproteobacteria</taxon>
        <taxon>Acetobacterales</taxon>
        <taxon>Acetobacteraceae</taxon>
        <taxon>Acetobacter</taxon>
    </lineage>
</organism>
<comment type="caution">
    <text evidence="8">The sequence shown here is derived from an EMBL/GenBank/DDBJ whole genome shotgun (WGS) entry which is preliminary data.</text>
</comment>
<evidence type="ECO:0000256" key="6">
    <source>
        <dbReference type="ARBA" id="ARBA00023136"/>
    </source>
</evidence>
<dbReference type="PANTHER" id="PTHR30065:SF1">
    <property type="entry name" value="SURFACE PRESENTATION OF ANTIGENS PROTEIN SPAR"/>
    <property type="match status" value="1"/>
</dbReference>
<feature type="transmembrane region" description="Helical" evidence="7">
    <location>
        <begin position="226"/>
        <end position="246"/>
    </location>
</feature>
<comment type="subcellular location">
    <subcellularLocation>
        <location evidence="1 7">Cell membrane</location>
        <topology evidence="1 7">Multi-pass membrane protein</topology>
    </subcellularLocation>
</comment>
<evidence type="ECO:0000256" key="7">
    <source>
        <dbReference type="RuleBase" id="RU362072"/>
    </source>
</evidence>
<keyword evidence="6 7" id="KW-0472">Membrane</keyword>
<gene>
    <name evidence="8" type="primary">sctT</name>
    <name evidence="8" type="ORF">OQ497_03855</name>
</gene>